<dbReference type="Gene3D" id="2.30.30.870">
    <property type="entry name" value="Pelota, domain A"/>
    <property type="match status" value="1"/>
</dbReference>
<evidence type="ECO:0000256" key="1">
    <source>
        <dbReference type="ARBA" id="ARBA00001968"/>
    </source>
</evidence>
<evidence type="ECO:0000256" key="5">
    <source>
        <dbReference type="ARBA" id="ARBA00022723"/>
    </source>
</evidence>
<dbReference type="Proteomes" id="UP000070444">
    <property type="component" value="Unassembled WGS sequence"/>
</dbReference>
<dbReference type="GO" id="GO:0070651">
    <property type="term" value="P:nonfunctional rRNA decay"/>
    <property type="evidence" value="ECO:0007669"/>
    <property type="project" value="TreeGrafter"/>
</dbReference>
<proteinExistence type="inferred from homology"/>
<dbReference type="PANTHER" id="PTHR10853">
    <property type="entry name" value="PELOTA"/>
    <property type="match status" value="1"/>
</dbReference>
<dbReference type="FunFam" id="3.30.420.60:FF:000002">
    <property type="entry name" value="Protein pelota homolog"/>
    <property type="match status" value="1"/>
</dbReference>
<dbReference type="InterPro" id="IPR005142">
    <property type="entry name" value="eRF1_3"/>
</dbReference>
<dbReference type="Pfam" id="PF03465">
    <property type="entry name" value="eRF1_3"/>
    <property type="match status" value="1"/>
</dbReference>
<dbReference type="InterPro" id="IPR058547">
    <property type="entry name" value="Pelota_N"/>
</dbReference>
<dbReference type="InterPro" id="IPR042226">
    <property type="entry name" value="eFR1_2_sf"/>
</dbReference>
<comment type="subcellular location">
    <subcellularLocation>
        <location evidence="2 6">Cytoplasm</location>
    </subcellularLocation>
</comment>
<dbReference type="STRING" id="796925.A0A137P249"/>
<evidence type="ECO:0000256" key="6">
    <source>
        <dbReference type="RuleBase" id="RU362019"/>
    </source>
</evidence>
<dbReference type="GO" id="GO:0046872">
    <property type="term" value="F:metal ion binding"/>
    <property type="evidence" value="ECO:0007669"/>
    <property type="project" value="UniProtKB-KW"/>
</dbReference>
<dbReference type="InterPro" id="IPR005140">
    <property type="entry name" value="eRF1_Pelota-like_N"/>
</dbReference>
<dbReference type="FunFam" id="3.30.1330.30:FF:000008">
    <property type="entry name" value="Protein pelota homolog"/>
    <property type="match status" value="1"/>
</dbReference>
<reference evidence="8 9" key="1">
    <citation type="journal article" date="2015" name="Genome Biol. Evol.">
        <title>Phylogenomic analyses indicate that early fungi evolved digesting cell walls of algal ancestors of land plants.</title>
        <authorList>
            <person name="Chang Y."/>
            <person name="Wang S."/>
            <person name="Sekimoto S."/>
            <person name="Aerts A.L."/>
            <person name="Choi C."/>
            <person name="Clum A."/>
            <person name="LaButti K.M."/>
            <person name="Lindquist E.A."/>
            <person name="Yee Ngan C."/>
            <person name="Ohm R.A."/>
            <person name="Salamov A.A."/>
            <person name="Grigoriev I.V."/>
            <person name="Spatafora J.W."/>
            <person name="Berbee M.L."/>
        </authorList>
    </citation>
    <scope>NUCLEOTIDE SEQUENCE [LARGE SCALE GENOMIC DNA]</scope>
    <source>
        <strain evidence="8 9">NRRL 28638</strain>
    </source>
</reference>
<dbReference type="GO" id="GO:0032790">
    <property type="term" value="P:ribosome disassembly"/>
    <property type="evidence" value="ECO:0007669"/>
    <property type="project" value="TreeGrafter"/>
</dbReference>
<dbReference type="OrthoDB" id="10249111at2759"/>
<dbReference type="SUPFAM" id="SSF159065">
    <property type="entry name" value="Dom34/Pelota N-terminal domain-like"/>
    <property type="match status" value="1"/>
</dbReference>
<dbReference type="PANTHER" id="PTHR10853:SF0">
    <property type="entry name" value="PROTEIN PELOTA HOMOLOG"/>
    <property type="match status" value="1"/>
</dbReference>
<dbReference type="SMART" id="SM01194">
    <property type="entry name" value="eRF1_1"/>
    <property type="match status" value="1"/>
</dbReference>
<protein>
    <recommendedName>
        <fullName evidence="6">Protein DOM34 homolog</fullName>
    </recommendedName>
</protein>
<comment type="function">
    <text evidence="6">Component of the Dom34-Hbs1 complex, a complex that recognizes stalled ribosomes and triggers the No-Go Decay (NGD) pathway (PubMed:20890290). In the Dom34-Hbs1 complex, dom34 recognizes ribosomes stalled at the 3' end of an mRNA and engages stalled ribosomes by destabilizing mRNA in the mRNA channel. Following ribosome-binding, the Dom34-Hbs1 complex promotes the disassembly of stalled ribosomes, followed by degradation of damaged mRNAs as part of the NGD pathway.</text>
</comment>
<keyword evidence="9" id="KW-1185">Reference proteome</keyword>
<keyword evidence="5 6" id="KW-0479">Metal-binding</keyword>
<sequence>MKLVGKHIERDRSGRVTLCPEESEDMWHVYNLILKGDRVKSTTERRIRNETSTGSSESHRMRLSLTIEITDIDFDPSVCLLRLNGKNLTESPHIKLGAYHTVDLELHQNFSLYKNEWDSIALDRVSEACDVTKRADAGAVILQEGLANVCLLTQHMTLVRQRLEVPIPRKRRGSVANYEKGIERFFVQIYEAITRHFDFDIIKVIIIAGPGFIKDQFYDFLFDYATKKENKVILKNKSKFLSIHASSGHKHSLQEVMENPSIQNRLADTKAAFEVNTLQKFYDMLNNDPDRAFYGWSHVNYAAEQGAIMTLLISDGLFRSDSIQIRRQYTKLVESVKDGGGNVAIFSSLHVSGEQLNQLTGIAAILKFPLPDIDDLELMNLEDEMKLKHKDQDEDEINY</sequence>
<dbReference type="Pfam" id="PF26356">
    <property type="entry name" value="Pelota_N"/>
    <property type="match status" value="1"/>
</dbReference>
<evidence type="ECO:0000313" key="9">
    <source>
        <dbReference type="Proteomes" id="UP000070444"/>
    </source>
</evidence>
<dbReference type="GO" id="GO:0071025">
    <property type="term" value="P:RNA surveillance"/>
    <property type="evidence" value="ECO:0007669"/>
    <property type="project" value="InterPro"/>
</dbReference>
<dbReference type="InterPro" id="IPR029064">
    <property type="entry name" value="Ribosomal_eL30-like_sf"/>
</dbReference>
<dbReference type="FunFam" id="2.30.30.870:FF:000001">
    <property type="entry name" value="Protein pelota homolog"/>
    <property type="match status" value="1"/>
</dbReference>
<evidence type="ECO:0000256" key="4">
    <source>
        <dbReference type="ARBA" id="ARBA00022490"/>
    </source>
</evidence>
<comment type="cofactor">
    <cofactor evidence="1 6">
        <name>a divalent metal cation</name>
        <dbReference type="ChEBI" id="CHEBI:60240"/>
    </cofactor>
</comment>
<dbReference type="SUPFAM" id="SSF55315">
    <property type="entry name" value="L30e-like"/>
    <property type="match status" value="1"/>
</dbReference>
<name>A0A137P249_CONC2</name>
<dbReference type="OMA" id="DDLWHLK"/>
<dbReference type="SUPFAM" id="SSF53137">
    <property type="entry name" value="Translational machinery components"/>
    <property type="match status" value="1"/>
</dbReference>
<evidence type="ECO:0000313" key="8">
    <source>
        <dbReference type="EMBL" id="KXN69113.1"/>
    </source>
</evidence>
<evidence type="ECO:0000256" key="2">
    <source>
        <dbReference type="ARBA" id="ARBA00004496"/>
    </source>
</evidence>
<evidence type="ECO:0000256" key="3">
    <source>
        <dbReference type="ARBA" id="ARBA00009504"/>
    </source>
</evidence>
<dbReference type="InterPro" id="IPR004405">
    <property type="entry name" value="TF_pelota"/>
</dbReference>
<keyword evidence="4 6" id="KW-0963">Cytoplasm</keyword>
<dbReference type="EMBL" id="KQ964547">
    <property type="protein sequence ID" value="KXN69113.1"/>
    <property type="molecule type" value="Genomic_DNA"/>
</dbReference>
<dbReference type="GO" id="GO:0070481">
    <property type="term" value="P:nuclear-transcribed mRNA catabolic process, non-stop decay"/>
    <property type="evidence" value="ECO:0007669"/>
    <property type="project" value="InterPro"/>
</dbReference>
<dbReference type="GO" id="GO:0005737">
    <property type="term" value="C:cytoplasm"/>
    <property type="evidence" value="ECO:0007669"/>
    <property type="project" value="UniProtKB-SubCell"/>
</dbReference>
<dbReference type="Pfam" id="PF03464">
    <property type="entry name" value="eRF1_2"/>
    <property type="match status" value="1"/>
</dbReference>
<dbReference type="GO" id="GO:0070966">
    <property type="term" value="P:nuclear-transcribed mRNA catabolic process, no-go decay"/>
    <property type="evidence" value="ECO:0007669"/>
    <property type="project" value="InterPro"/>
</dbReference>
<organism evidence="8 9">
    <name type="scientific">Conidiobolus coronatus (strain ATCC 28846 / CBS 209.66 / NRRL 28638)</name>
    <name type="common">Delacroixia coronata</name>
    <dbReference type="NCBI Taxonomy" id="796925"/>
    <lineage>
        <taxon>Eukaryota</taxon>
        <taxon>Fungi</taxon>
        <taxon>Fungi incertae sedis</taxon>
        <taxon>Zoopagomycota</taxon>
        <taxon>Entomophthoromycotina</taxon>
        <taxon>Entomophthoromycetes</taxon>
        <taxon>Entomophthorales</taxon>
        <taxon>Ancylistaceae</taxon>
        <taxon>Conidiobolus</taxon>
    </lineage>
</organism>
<gene>
    <name evidence="8" type="ORF">CONCODRAFT_8499</name>
</gene>
<accession>A0A137P249</accession>
<dbReference type="Gene3D" id="3.30.420.60">
    <property type="entry name" value="eRF1 domain 2"/>
    <property type="match status" value="1"/>
</dbReference>
<dbReference type="Gene3D" id="3.30.1330.30">
    <property type="match status" value="1"/>
</dbReference>
<feature type="domain" description="eRF1/Pelota-like N-terminal" evidence="7">
    <location>
        <begin position="1"/>
        <end position="130"/>
    </location>
</feature>
<dbReference type="AlphaFoldDB" id="A0A137P249"/>
<dbReference type="InterPro" id="IPR005141">
    <property type="entry name" value="eRF1_2"/>
</dbReference>
<dbReference type="InterPro" id="IPR038069">
    <property type="entry name" value="Pelota/DOM34_N"/>
</dbReference>
<dbReference type="NCBIfam" id="TIGR00111">
    <property type="entry name" value="pelota"/>
    <property type="match status" value="1"/>
</dbReference>
<comment type="similarity">
    <text evidence="3 6">Belongs to the eukaryotic release factor 1 family. Pelota subfamily.</text>
</comment>
<evidence type="ECO:0000259" key="7">
    <source>
        <dbReference type="SMART" id="SM01194"/>
    </source>
</evidence>